<protein>
    <recommendedName>
        <fullName evidence="4">Ig-like domain-containing protein</fullName>
    </recommendedName>
</protein>
<keyword evidence="3" id="KW-0812">Transmembrane</keyword>
<evidence type="ECO:0000313" key="5">
    <source>
        <dbReference type="EMBL" id="KAF4075567.1"/>
    </source>
</evidence>
<feature type="domain" description="Ig-like" evidence="4">
    <location>
        <begin position="116"/>
        <end position="205"/>
    </location>
</feature>
<evidence type="ECO:0000259" key="4">
    <source>
        <dbReference type="PROSITE" id="PS50835"/>
    </source>
</evidence>
<dbReference type="FunFam" id="2.60.40.10:FF:000032">
    <property type="entry name" value="palladin isoform X1"/>
    <property type="match status" value="1"/>
</dbReference>
<dbReference type="SMART" id="SM00409">
    <property type="entry name" value="IG"/>
    <property type="match status" value="2"/>
</dbReference>
<comment type="caution">
    <text evidence="5">The sequence shown here is derived from an EMBL/GenBank/DDBJ whole genome shotgun (WGS) entry which is preliminary data.</text>
</comment>
<dbReference type="InterPro" id="IPR003598">
    <property type="entry name" value="Ig_sub2"/>
</dbReference>
<dbReference type="SUPFAM" id="SSF48726">
    <property type="entry name" value="Immunoglobulin"/>
    <property type="match status" value="2"/>
</dbReference>
<dbReference type="Proteomes" id="UP000593565">
    <property type="component" value="Unassembled WGS sequence"/>
</dbReference>
<dbReference type="EMBL" id="JAAGNN010000021">
    <property type="protein sequence ID" value="KAF4075567.1"/>
    <property type="molecule type" value="Genomic_DNA"/>
</dbReference>
<dbReference type="GO" id="GO:0005178">
    <property type="term" value="F:integrin binding"/>
    <property type="evidence" value="ECO:0007669"/>
    <property type="project" value="InterPro"/>
</dbReference>
<keyword evidence="3" id="KW-0472">Membrane</keyword>
<dbReference type="SMART" id="SM00408">
    <property type="entry name" value="IGc2"/>
    <property type="match status" value="1"/>
</dbReference>
<evidence type="ECO:0000313" key="6">
    <source>
        <dbReference type="Proteomes" id="UP000593565"/>
    </source>
</evidence>
<feature type="domain" description="Ig-like" evidence="4">
    <location>
        <begin position="229"/>
        <end position="308"/>
    </location>
</feature>
<dbReference type="PANTHER" id="PTHR13771:SF9">
    <property type="entry name" value="INTERCELLULAR ADHESION MOLECULE 5"/>
    <property type="match status" value="1"/>
</dbReference>
<dbReference type="GO" id="GO:0007155">
    <property type="term" value="P:cell adhesion"/>
    <property type="evidence" value="ECO:0007669"/>
    <property type="project" value="InterPro"/>
</dbReference>
<name>A0A7J6A0T1_AMEME</name>
<dbReference type="PANTHER" id="PTHR13771">
    <property type="entry name" value="INTERCELLULAR ADHESION MOLECULE"/>
    <property type="match status" value="1"/>
</dbReference>
<dbReference type="Gene3D" id="2.60.40.10">
    <property type="entry name" value="Immunoglobulins"/>
    <property type="match status" value="3"/>
</dbReference>
<accession>A0A7J6A0T1</accession>
<keyword evidence="2" id="KW-0393">Immunoglobulin domain</keyword>
<keyword evidence="1" id="KW-1015">Disulfide bond</keyword>
<keyword evidence="3" id="KW-1133">Transmembrane helix</keyword>
<reference evidence="5 6" key="1">
    <citation type="submission" date="2020-02" db="EMBL/GenBank/DDBJ databases">
        <title>A chromosome-scale genome assembly of the black bullhead catfish (Ameiurus melas).</title>
        <authorList>
            <person name="Wen M."/>
            <person name="Zham M."/>
            <person name="Cabau C."/>
            <person name="Klopp C."/>
            <person name="Donnadieu C."/>
            <person name="Roques C."/>
            <person name="Bouchez O."/>
            <person name="Lampietro C."/>
            <person name="Jouanno E."/>
            <person name="Herpin A."/>
            <person name="Louis A."/>
            <person name="Berthelot C."/>
            <person name="Parey E."/>
            <person name="Roest-Crollius H."/>
            <person name="Braasch I."/>
            <person name="Postlethwait J."/>
            <person name="Robinson-Rechavi M."/>
            <person name="Echchiki A."/>
            <person name="Begum T."/>
            <person name="Montfort J."/>
            <person name="Schartl M."/>
            <person name="Bobe J."/>
            <person name="Guiguen Y."/>
        </authorList>
    </citation>
    <scope>NUCLEOTIDE SEQUENCE [LARGE SCALE GENOMIC DNA]</scope>
    <source>
        <strain evidence="5">M_S1</strain>
        <tissue evidence="5">Blood</tissue>
    </source>
</reference>
<dbReference type="InterPro" id="IPR007110">
    <property type="entry name" value="Ig-like_dom"/>
</dbReference>
<organism evidence="5 6">
    <name type="scientific">Ameiurus melas</name>
    <name type="common">Black bullhead</name>
    <name type="synonym">Silurus melas</name>
    <dbReference type="NCBI Taxonomy" id="219545"/>
    <lineage>
        <taxon>Eukaryota</taxon>
        <taxon>Metazoa</taxon>
        <taxon>Chordata</taxon>
        <taxon>Craniata</taxon>
        <taxon>Vertebrata</taxon>
        <taxon>Euteleostomi</taxon>
        <taxon>Actinopterygii</taxon>
        <taxon>Neopterygii</taxon>
        <taxon>Teleostei</taxon>
        <taxon>Ostariophysi</taxon>
        <taxon>Siluriformes</taxon>
        <taxon>Ictaluridae</taxon>
        <taxon>Ameiurus</taxon>
    </lineage>
</organism>
<evidence type="ECO:0000256" key="3">
    <source>
        <dbReference type="SAM" id="Phobius"/>
    </source>
</evidence>
<dbReference type="InterPro" id="IPR036179">
    <property type="entry name" value="Ig-like_dom_sf"/>
</dbReference>
<evidence type="ECO:0000256" key="1">
    <source>
        <dbReference type="ARBA" id="ARBA00023157"/>
    </source>
</evidence>
<keyword evidence="6" id="KW-1185">Reference proteome</keyword>
<dbReference type="InterPro" id="IPR047012">
    <property type="entry name" value="ICAM_VCAM"/>
</dbReference>
<sequence>MPWVTVHGTVWEIYIRRHKLYRSYSLSTSLLVEYGSPAEVNCSIPNKPVTPYLLGWESKSSQPQTSTETSVVWNVTSLMEWEEVEEFRCYLTVKIGTTDNYTQCMSNVNLTIYKRPDSVTLSSRSDVWVEGNQTELRCEIKNVGPGDKLSVRWSRTDPKHGDKFTDLNETSFPDLRNELYSVNKTVNLTVTPRREDDGVQYRCAAVLNVNHPPYVNISEPITITLHYKPIITQPLDEGLSVREGESLMITCSADGNPRPQYKWTVPNNTIVSNSSSFVIRSVRKEDTGQYTCTAYNDLGETTRNVTVTIKDDIWPHWWIILVIIIVLVCGVACGIFYRRECMGQYILTRLMSHRHNGHVGHITEDRVGL</sequence>
<evidence type="ECO:0000256" key="2">
    <source>
        <dbReference type="ARBA" id="ARBA00023319"/>
    </source>
</evidence>
<gene>
    <name evidence="5" type="ORF">AMELA_G00235810</name>
</gene>
<feature type="transmembrane region" description="Helical" evidence="3">
    <location>
        <begin position="317"/>
        <end position="337"/>
    </location>
</feature>
<proteinExistence type="predicted"/>
<dbReference type="AlphaFoldDB" id="A0A7J6A0T1"/>
<dbReference type="InterPro" id="IPR013783">
    <property type="entry name" value="Ig-like_fold"/>
</dbReference>
<dbReference type="InterPro" id="IPR003599">
    <property type="entry name" value="Ig_sub"/>
</dbReference>
<dbReference type="PROSITE" id="PS50835">
    <property type="entry name" value="IG_LIKE"/>
    <property type="match status" value="2"/>
</dbReference>
<dbReference type="Pfam" id="PF13927">
    <property type="entry name" value="Ig_3"/>
    <property type="match status" value="1"/>
</dbReference>